<sequence length="365" mass="39017">MKKLTVLALVLTLIVSSFALKAIMVTDTGGLGDKSFNDGTWEGLLQAEEELNAEVDYIISKEQTDYVGNLTNAAQDADVVVAVGFLMADALFNVAPQFPDTRFIGIDISPSEGQTVPSNLALYIFKEEQTSFLAGYLAASMTQTGTLGYVGGIRIPPVLRLEIGFRSGVKAYNQLHNTNINVLTGYVGGFGEPAKGKQMAMSQYQQGADIIFHAAGASGNGVIDASREIGSDYYGISPNADLKTVIDAYYAKGTGYFSIGVDSDQDYLAPGYVLTSAMKRVDQAAFLGIRSARSARAFQSGLNVLGFNQDGVGLSPMKYTKGMVPSSVFAEIAYLRTLVESGEIVIADTDETFGSFDVSNVEFPF</sequence>
<protein>
    <submittedName>
        <fullName evidence="8">Nucleoside-binding protein</fullName>
    </submittedName>
</protein>
<dbReference type="PANTHER" id="PTHR34296:SF2">
    <property type="entry name" value="ABC TRANSPORTER GUANOSINE-BINDING PROTEIN NUPN"/>
    <property type="match status" value="1"/>
</dbReference>
<dbReference type="GO" id="GO:0005886">
    <property type="term" value="C:plasma membrane"/>
    <property type="evidence" value="ECO:0007669"/>
    <property type="project" value="UniProtKB-SubCell"/>
</dbReference>
<keyword evidence="9" id="KW-1185">Reference proteome</keyword>
<dbReference type="Pfam" id="PF02608">
    <property type="entry name" value="Bmp"/>
    <property type="match status" value="1"/>
</dbReference>
<organism evidence="8 9">
    <name type="scientific">Geotoga petraea</name>
    <dbReference type="NCBI Taxonomy" id="28234"/>
    <lineage>
        <taxon>Bacteria</taxon>
        <taxon>Thermotogati</taxon>
        <taxon>Thermotogota</taxon>
        <taxon>Thermotogae</taxon>
        <taxon>Petrotogales</taxon>
        <taxon>Petrotogaceae</taxon>
        <taxon>Geotoga</taxon>
    </lineage>
</organism>
<proteinExistence type="predicted"/>
<dbReference type="InterPro" id="IPR050957">
    <property type="entry name" value="BMP_lipoprotein"/>
</dbReference>
<feature type="domain" description="ABC transporter substrate-binding protein PnrA-like" evidence="7">
    <location>
        <begin position="22"/>
        <end position="321"/>
    </location>
</feature>
<dbReference type="STRING" id="28234.SAMN04488588_0399"/>
<dbReference type="Gene3D" id="3.40.50.2300">
    <property type="match status" value="4"/>
</dbReference>
<evidence type="ECO:0000313" key="8">
    <source>
        <dbReference type="EMBL" id="SDC06584.1"/>
    </source>
</evidence>
<keyword evidence="4" id="KW-0472">Membrane</keyword>
<dbReference type="AlphaFoldDB" id="A0A1G6IJE5"/>
<dbReference type="InterPro" id="IPR003760">
    <property type="entry name" value="PnrA-like"/>
</dbReference>
<dbReference type="RefSeq" id="WP_091402338.1">
    <property type="nucleotide sequence ID" value="NZ_FMYV01000001.1"/>
</dbReference>
<reference evidence="8 9" key="1">
    <citation type="submission" date="2016-10" db="EMBL/GenBank/DDBJ databases">
        <authorList>
            <person name="de Groot N.N."/>
        </authorList>
    </citation>
    <scope>NUCLEOTIDE SEQUENCE [LARGE SCALE GENOMIC DNA]</scope>
    <source>
        <strain evidence="8 9">WG14</strain>
    </source>
</reference>
<accession>A0A1G6IJE5</accession>
<evidence type="ECO:0000259" key="7">
    <source>
        <dbReference type="Pfam" id="PF02608"/>
    </source>
</evidence>
<gene>
    <name evidence="8" type="ORF">SAMN04488588_0399</name>
</gene>
<dbReference type="Proteomes" id="UP000199322">
    <property type="component" value="Unassembled WGS sequence"/>
</dbReference>
<name>A0A1G6IJE5_9BACT</name>
<evidence type="ECO:0000256" key="1">
    <source>
        <dbReference type="ARBA" id="ARBA00004236"/>
    </source>
</evidence>
<dbReference type="EMBL" id="FMYV01000001">
    <property type="protein sequence ID" value="SDC06584.1"/>
    <property type="molecule type" value="Genomic_DNA"/>
</dbReference>
<evidence type="ECO:0000256" key="2">
    <source>
        <dbReference type="ARBA" id="ARBA00022475"/>
    </source>
</evidence>
<evidence type="ECO:0000256" key="3">
    <source>
        <dbReference type="ARBA" id="ARBA00022729"/>
    </source>
</evidence>
<evidence type="ECO:0000256" key="6">
    <source>
        <dbReference type="SAM" id="SignalP"/>
    </source>
</evidence>
<keyword evidence="2" id="KW-1003">Cell membrane</keyword>
<evidence type="ECO:0000256" key="4">
    <source>
        <dbReference type="ARBA" id="ARBA00023136"/>
    </source>
</evidence>
<evidence type="ECO:0000313" key="9">
    <source>
        <dbReference type="Proteomes" id="UP000199322"/>
    </source>
</evidence>
<keyword evidence="5" id="KW-0449">Lipoprotein</keyword>
<comment type="subcellular location">
    <subcellularLocation>
        <location evidence="1">Cell membrane</location>
    </subcellularLocation>
</comment>
<dbReference type="CDD" id="cd06354">
    <property type="entry name" value="PBP1_PrnA-like"/>
    <property type="match status" value="1"/>
</dbReference>
<feature type="signal peptide" evidence="6">
    <location>
        <begin position="1"/>
        <end position="21"/>
    </location>
</feature>
<feature type="chain" id="PRO_5011437593" evidence="6">
    <location>
        <begin position="22"/>
        <end position="365"/>
    </location>
</feature>
<dbReference type="PANTHER" id="PTHR34296">
    <property type="entry name" value="TRANSCRIPTIONAL ACTIVATOR PROTEIN MED"/>
    <property type="match status" value="1"/>
</dbReference>
<keyword evidence="3 6" id="KW-0732">Signal</keyword>
<evidence type="ECO:0000256" key="5">
    <source>
        <dbReference type="ARBA" id="ARBA00023288"/>
    </source>
</evidence>